<comment type="caution">
    <text evidence="1">The sequence shown here is derived from an EMBL/GenBank/DDBJ whole genome shotgun (WGS) entry which is preliminary data.</text>
</comment>
<evidence type="ECO:0000313" key="2">
    <source>
        <dbReference type="Proteomes" id="UP000789366"/>
    </source>
</evidence>
<accession>A0ACA9L658</accession>
<protein>
    <submittedName>
        <fullName evidence="1">1316_t:CDS:1</fullName>
    </submittedName>
</protein>
<name>A0ACA9L658_9GLOM</name>
<reference evidence="1" key="1">
    <citation type="submission" date="2021-06" db="EMBL/GenBank/DDBJ databases">
        <authorList>
            <person name="Kallberg Y."/>
            <person name="Tangrot J."/>
            <person name="Rosling A."/>
        </authorList>
    </citation>
    <scope>NUCLEOTIDE SEQUENCE</scope>
    <source>
        <strain evidence="1">28 12/20/2015</strain>
    </source>
</reference>
<organism evidence="1 2">
    <name type="scientific">Cetraspora pellucida</name>
    <dbReference type="NCBI Taxonomy" id="1433469"/>
    <lineage>
        <taxon>Eukaryota</taxon>
        <taxon>Fungi</taxon>
        <taxon>Fungi incertae sedis</taxon>
        <taxon>Mucoromycota</taxon>
        <taxon>Glomeromycotina</taxon>
        <taxon>Glomeromycetes</taxon>
        <taxon>Diversisporales</taxon>
        <taxon>Gigasporaceae</taxon>
        <taxon>Cetraspora</taxon>
    </lineage>
</organism>
<dbReference type="EMBL" id="CAJVPW010002780">
    <property type="protein sequence ID" value="CAG8513106.1"/>
    <property type="molecule type" value="Genomic_DNA"/>
</dbReference>
<gene>
    <name evidence="1" type="ORF">SPELUC_LOCUS3570</name>
</gene>
<evidence type="ECO:0000313" key="1">
    <source>
        <dbReference type="EMBL" id="CAG8513106.1"/>
    </source>
</evidence>
<sequence length="70" mass="7820">MKLAYTFKKDDSVKSADKNVTEIDDEDDSIETITVSSSSALNNLENICMFLLQQEGSGEQFKLVNSLEKL</sequence>
<dbReference type="Proteomes" id="UP000789366">
    <property type="component" value="Unassembled WGS sequence"/>
</dbReference>
<keyword evidence="2" id="KW-1185">Reference proteome</keyword>
<feature type="non-terminal residue" evidence="1">
    <location>
        <position position="70"/>
    </location>
</feature>
<proteinExistence type="predicted"/>